<evidence type="ECO:0000256" key="2">
    <source>
        <dbReference type="ARBA" id="ARBA00022670"/>
    </source>
</evidence>
<feature type="compositionally biased region" description="Low complexity" evidence="6">
    <location>
        <begin position="281"/>
        <end position="295"/>
    </location>
</feature>
<reference evidence="9" key="1">
    <citation type="submission" date="2022-01" db="EMBL/GenBank/DDBJ databases">
        <title>Genome-Based Taxonomic Classification of the Phylum Actinobacteria.</title>
        <authorList>
            <person name="Gao Y."/>
        </authorList>
    </citation>
    <scope>NUCLEOTIDE SEQUENCE</scope>
    <source>
        <strain evidence="9">KLBMP 8922</strain>
    </source>
</reference>
<dbReference type="InterPro" id="IPR038765">
    <property type="entry name" value="Papain-like_cys_pep_sf"/>
</dbReference>
<evidence type="ECO:0000256" key="5">
    <source>
        <dbReference type="SAM" id="Coils"/>
    </source>
</evidence>
<dbReference type="PANTHER" id="PTHR47359:SF3">
    <property type="entry name" value="NLP_P60 DOMAIN-CONTAINING PROTEIN-RELATED"/>
    <property type="match status" value="1"/>
</dbReference>
<name>A0AA41U190_9ACTN</name>
<evidence type="ECO:0000256" key="7">
    <source>
        <dbReference type="SAM" id="SignalP"/>
    </source>
</evidence>
<sequence>MTRSAPRKRKILFRAVARGGPPAALALALLAGPVVAAPGDDPGAGAFPDAGQVDRARTDVQAKAADAVRLQAELDRARAELDRSALDAARAVEAYNGAQVQAGLAARAAGQAKEQVAAAGTAVAQARDELGRLAAEAYRMDGGSRLGTLGMLLDSSTPSEAAMRAEAMRTVLRAREEGLRRSSEAARLAQTARHTAEAAARRTRETAETVRSAYAAAAAKVAEQQSRVGEFALRQDRLLADLAAARDTTLELERQRQEGLAEQARQRAEAEARRRAEEAARQTAAAAGRPQARPGAAGGASGGSAQAARPAPVRSGAAAAIAYAKAQLGKPYIWGGEGPHGYDCSGLVVQAWRQAGVALTHFAATQYAESRPVGYAELRPGDLIFWTETPRAEDIHHVAMYLGDGLMIHAPRTGDVIRISSMFYMGTPDFYARP</sequence>
<evidence type="ECO:0000259" key="8">
    <source>
        <dbReference type="PROSITE" id="PS51935"/>
    </source>
</evidence>
<evidence type="ECO:0000256" key="6">
    <source>
        <dbReference type="SAM" id="MobiDB-lite"/>
    </source>
</evidence>
<feature type="compositionally biased region" description="Basic and acidic residues" evidence="6">
    <location>
        <begin position="194"/>
        <end position="205"/>
    </location>
</feature>
<feature type="compositionally biased region" description="Basic and acidic residues" evidence="6">
    <location>
        <begin position="255"/>
        <end position="280"/>
    </location>
</feature>
<keyword evidence="3" id="KW-0378">Hydrolase</keyword>
<evidence type="ECO:0000256" key="4">
    <source>
        <dbReference type="ARBA" id="ARBA00022807"/>
    </source>
</evidence>
<evidence type="ECO:0000256" key="1">
    <source>
        <dbReference type="ARBA" id="ARBA00007074"/>
    </source>
</evidence>
<feature type="domain" description="NlpC/P60" evidence="8">
    <location>
        <begin position="314"/>
        <end position="434"/>
    </location>
</feature>
<dbReference type="PANTHER" id="PTHR47359">
    <property type="entry name" value="PEPTIDOGLYCAN DL-ENDOPEPTIDASE CWLO"/>
    <property type="match status" value="1"/>
</dbReference>
<keyword evidence="7" id="KW-0732">Signal</keyword>
<dbReference type="Proteomes" id="UP001165378">
    <property type="component" value="Unassembled WGS sequence"/>
</dbReference>
<feature type="coiled-coil region" evidence="5">
    <location>
        <begin position="60"/>
        <end position="87"/>
    </location>
</feature>
<keyword evidence="10" id="KW-1185">Reference proteome</keyword>
<keyword evidence="5" id="KW-0175">Coiled coil</keyword>
<comment type="caution">
    <text evidence="9">The sequence shown here is derived from an EMBL/GenBank/DDBJ whole genome shotgun (WGS) entry which is preliminary data.</text>
</comment>
<evidence type="ECO:0000256" key="3">
    <source>
        <dbReference type="ARBA" id="ARBA00022801"/>
    </source>
</evidence>
<dbReference type="SUPFAM" id="SSF54001">
    <property type="entry name" value="Cysteine proteinases"/>
    <property type="match status" value="1"/>
</dbReference>
<evidence type="ECO:0000313" key="10">
    <source>
        <dbReference type="Proteomes" id="UP001165378"/>
    </source>
</evidence>
<feature type="signal peptide" evidence="7">
    <location>
        <begin position="1"/>
        <end position="36"/>
    </location>
</feature>
<dbReference type="RefSeq" id="WP_235053545.1">
    <property type="nucleotide sequence ID" value="NZ_JAKFHA010000010.1"/>
</dbReference>
<dbReference type="PROSITE" id="PS51935">
    <property type="entry name" value="NLPC_P60"/>
    <property type="match status" value="1"/>
</dbReference>
<evidence type="ECO:0000313" key="9">
    <source>
        <dbReference type="EMBL" id="MCF2529305.1"/>
    </source>
</evidence>
<gene>
    <name evidence="9" type="ORF">LZ495_19090</name>
</gene>
<feature type="region of interest" description="Disordered" evidence="6">
    <location>
        <begin position="182"/>
        <end position="205"/>
    </location>
</feature>
<dbReference type="InterPro" id="IPR000064">
    <property type="entry name" value="NLP_P60_dom"/>
</dbReference>
<keyword evidence="4" id="KW-0788">Thiol protease</keyword>
<dbReference type="GO" id="GO:0008234">
    <property type="term" value="F:cysteine-type peptidase activity"/>
    <property type="evidence" value="ECO:0007669"/>
    <property type="project" value="UniProtKB-KW"/>
</dbReference>
<dbReference type="Pfam" id="PF00877">
    <property type="entry name" value="NLPC_P60"/>
    <property type="match status" value="1"/>
</dbReference>
<dbReference type="EMBL" id="JAKFHA010000010">
    <property type="protein sequence ID" value="MCF2529305.1"/>
    <property type="molecule type" value="Genomic_DNA"/>
</dbReference>
<keyword evidence="2" id="KW-0645">Protease</keyword>
<dbReference type="InterPro" id="IPR051794">
    <property type="entry name" value="PG_Endopeptidase_C40"/>
</dbReference>
<dbReference type="GO" id="GO:0006508">
    <property type="term" value="P:proteolysis"/>
    <property type="evidence" value="ECO:0007669"/>
    <property type="project" value="UniProtKB-KW"/>
</dbReference>
<protein>
    <submittedName>
        <fullName evidence="9">NlpC/P60 family protein</fullName>
    </submittedName>
</protein>
<proteinExistence type="inferred from homology"/>
<comment type="similarity">
    <text evidence="1">Belongs to the peptidase C40 family.</text>
</comment>
<organism evidence="9 10">
    <name type="scientific">Yinghuangia soli</name>
    <dbReference type="NCBI Taxonomy" id="2908204"/>
    <lineage>
        <taxon>Bacteria</taxon>
        <taxon>Bacillati</taxon>
        <taxon>Actinomycetota</taxon>
        <taxon>Actinomycetes</taxon>
        <taxon>Kitasatosporales</taxon>
        <taxon>Streptomycetaceae</taxon>
        <taxon>Yinghuangia</taxon>
    </lineage>
</organism>
<feature type="region of interest" description="Disordered" evidence="6">
    <location>
        <begin position="255"/>
        <end position="308"/>
    </location>
</feature>
<dbReference type="AlphaFoldDB" id="A0AA41U190"/>
<accession>A0AA41U190</accession>
<feature type="chain" id="PRO_5041246721" evidence="7">
    <location>
        <begin position="37"/>
        <end position="434"/>
    </location>
</feature>
<dbReference type="Gene3D" id="3.90.1720.10">
    <property type="entry name" value="endopeptidase domain like (from Nostoc punctiforme)"/>
    <property type="match status" value="1"/>
</dbReference>